<proteinExistence type="predicted"/>
<dbReference type="Proteomes" id="UP000634647">
    <property type="component" value="Unassembled WGS sequence"/>
</dbReference>
<accession>A0AAN4UR47</accession>
<evidence type="ECO:0000313" key="1">
    <source>
        <dbReference type="EMBL" id="GHE00800.1"/>
    </source>
</evidence>
<protein>
    <submittedName>
        <fullName evidence="1">Uncharacterized protein</fullName>
    </submittedName>
</protein>
<dbReference type="EMBL" id="BNAB01000005">
    <property type="protein sequence ID" value="GHE00800.1"/>
    <property type="molecule type" value="Genomic_DNA"/>
</dbReference>
<sequence length="68" mass="7418">MPAWGTDAAGFDAPHPVNRISFRPTYGQTRCPFRSRGVNASGFPDHSVALAFGGETRARQKTFHDGLQ</sequence>
<reference evidence="1" key="2">
    <citation type="submission" date="2023-06" db="EMBL/GenBank/DDBJ databases">
        <authorList>
            <person name="Sun Q."/>
            <person name="Zhou Y."/>
        </authorList>
    </citation>
    <scope>NUCLEOTIDE SEQUENCE</scope>
    <source>
        <strain evidence="1">CGMCC 1.10859</strain>
    </source>
</reference>
<evidence type="ECO:0000313" key="2">
    <source>
        <dbReference type="Proteomes" id="UP000634647"/>
    </source>
</evidence>
<comment type="caution">
    <text evidence="1">The sequence shown here is derived from an EMBL/GenBank/DDBJ whole genome shotgun (WGS) entry which is preliminary data.</text>
</comment>
<organism evidence="1 2">
    <name type="scientific">Allgaiera indica</name>
    <dbReference type="NCBI Taxonomy" id="765699"/>
    <lineage>
        <taxon>Bacteria</taxon>
        <taxon>Pseudomonadati</taxon>
        <taxon>Pseudomonadota</taxon>
        <taxon>Alphaproteobacteria</taxon>
        <taxon>Rhodobacterales</taxon>
        <taxon>Paracoccaceae</taxon>
        <taxon>Allgaiera</taxon>
    </lineage>
</organism>
<reference evidence="1" key="1">
    <citation type="journal article" date="2014" name="Int. J. Syst. Evol. Microbiol.">
        <title>Complete genome sequence of Corynebacterium casei LMG S-19264T (=DSM 44701T), isolated from a smear-ripened cheese.</title>
        <authorList>
            <consortium name="US DOE Joint Genome Institute (JGI-PGF)"/>
            <person name="Walter F."/>
            <person name="Albersmeier A."/>
            <person name="Kalinowski J."/>
            <person name="Ruckert C."/>
        </authorList>
    </citation>
    <scope>NUCLEOTIDE SEQUENCE</scope>
    <source>
        <strain evidence="1">CGMCC 1.10859</strain>
    </source>
</reference>
<dbReference type="AlphaFoldDB" id="A0AAN4UR47"/>
<name>A0AAN4UR47_9RHOB</name>
<gene>
    <name evidence="1" type="ORF">GCM10008024_13700</name>
</gene>